<dbReference type="Pfam" id="PF00847">
    <property type="entry name" value="AP2"/>
    <property type="match status" value="1"/>
</dbReference>
<dbReference type="PRINTS" id="PR00367">
    <property type="entry name" value="ETHRSPELEMNT"/>
</dbReference>
<dbReference type="InterPro" id="IPR016177">
    <property type="entry name" value="DNA-bd_dom_sf"/>
</dbReference>
<keyword evidence="2" id="KW-0805">Transcription regulation</keyword>
<dbReference type="SMART" id="SM00380">
    <property type="entry name" value="AP2"/>
    <property type="match status" value="1"/>
</dbReference>
<dbReference type="EMBL" id="CP144753">
    <property type="protein sequence ID" value="WVZ92628.1"/>
    <property type="molecule type" value="Genomic_DNA"/>
</dbReference>
<dbReference type="CDD" id="cd00018">
    <property type="entry name" value="AP2"/>
    <property type="match status" value="1"/>
</dbReference>
<keyword evidence="4" id="KW-0804">Transcription</keyword>
<evidence type="ECO:0000256" key="3">
    <source>
        <dbReference type="ARBA" id="ARBA00023125"/>
    </source>
</evidence>
<evidence type="ECO:0000256" key="4">
    <source>
        <dbReference type="ARBA" id="ARBA00023163"/>
    </source>
</evidence>
<name>A0AAQ3UHB3_PASNO</name>
<dbReference type="GO" id="GO:0003700">
    <property type="term" value="F:DNA-binding transcription factor activity"/>
    <property type="evidence" value="ECO:0007669"/>
    <property type="project" value="InterPro"/>
</dbReference>
<dbReference type="PANTHER" id="PTHR31190:SF425">
    <property type="entry name" value="ETHYLENE-RESPONSIVE TRANSCRIPTION FACTOR RAP2-2"/>
    <property type="match status" value="1"/>
</dbReference>
<evidence type="ECO:0000313" key="8">
    <source>
        <dbReference type="Proteomes" id="UP001341281"/>
    </source>
</evidence>
<sequence>MGQETFRENKIESYGECLLKRMWKIDVDEDYDEFEAAFQAFSKAEDEKDESHYELMALSTFRDGVMDVLGSTQEKVGLNFSKKDVAAIRKPVLTGVGGVARPKLKRKNPYRGIRRRPWGKWAAEIRDPRKGVRVWLGTYPTPEAAARAYDAEARNIRGNKAKVNFPDEAPPRMMANAPIPIITAMSTMLVPTHELNTNDWAGLTNNSNEDLFSVVNFSGNKGNGLGNEASFLPHNNATMPMFNQPTYGGPSRMIERNGDVSVPTLSNATTDVPPLNMGTGGVDTATKIDQQPTLQEMENEAMCSILQGDVSEDVAAEIMFMIRRAQDLYKSQEL</sequence>
<dbReference type="AlphaFoldDB" id="A0AAQ3UHB3"/>
<keyword evidence="3" id="KW-0238">DNA-binding</keyword>
<protein>
    <recommendedName>
        <fullName evidence="6">AP2/ERF domain-containing protein</fullName>
    </recommendedName>
</protein>
<reference evidence="7 8" key="1">
    <citation type="submission" date="2024-02" db="EMBL/GenBank/DDBJ databases">
        <title>High-quality chromosome-scale genome assembly of Pensacola bahiagrass (Paspalum notatum Flugge var. saurae).</title>
        <authorList>
            <person name="Vega J.M."/>
            <person name="Podio M."/>
            <person name="Orjuela J."/>
            <person name="Siena L.A."/>
            <person name="Pessino S.C."/>
            <person name="Combes M.C."/>
            <person name="Mariac C."/>
            <person name="Albertini E."/>
            <person name="Pupilli F."/>
            <person name="Ortiz J.P.A."/>
            <person name="Leblanc O."/>
        </authorList>
    </citation>
    <scope>NUCLEOTIDE SEQUENCE [LARGE SCALE GENOMIC DNA]</scope>
    <source>
        <strain evidence="7">R1</strain>
        <tissue evidence="7">Leaf</tissue>
    </source>
</reference>
<comment type="subcellular location">
    <subcellularLocation>
        <location evidence="1">Nucleus</location>
    </subcellularLocation>
</comment>
<evidence type="ECO:0000313" key="7">
    <source>
        <dbReference type="EMBL" id="WVZ92628.1"/>
    </source>
</evidence>
<dbReference type="PROSITE" id="PS51032">
    <property type="entry name" value="AP2_ERF"/>
    <property type="match status" value="1"/>
</dbReference>
<dbReference type="GO" id="GO:0009873">
    <property type="term" value="P:ethylene-activated signaling pathway"/>
    <property type="evidence" value="ECO:0007669"/>
    <property type="project" value="InterPro"/>
</dbReference>
<gene>
    <name evidence="7" type="ORF">U9M48_038677</name>
</gene>
<dbReference type="PANTHER" id="PTHR31190">
    <property type="entry name" value="DNA-BINDING DOMAIN"/>
    <property type="match status" value="1"/>
</dbReference>
<dbReference type="InterPro" id="IPR044808">
    <property type="entry name" value="ERF_plant"/>
</dbReference>
<dbReference type="SUPFAM" id="SSF54171">
    <property type="entry name" value="DNA-binding domain"/>
    <property type="match status" value="1"/>
</dbReference>
<feature type="domain" description="AP2/ERF" evidence="6">
    <location>
        <begin position="109"/>
        <end position="166"/>
    </location>
</feature>
<dbReference type="Proteomes" id="UP001341281">
    <property type="component" value="Chromosome 09"/>
</dbReference>
<dbReference type="Gene3D" id="3.30.730.10">
    <property type="entry name" value="AP2/ERF domain"/>
    <property type="match status" value="1"/>
</dbReference>
<accession>A0AAQ3UHB3</accession>
<proteinExistence type="predicted"/>
<dbReference type="GO" id="GO:0003677">
    <property type="term" value="F:DNA binding"/>
    <property type="evidence" value="ECO:0007669"/>
    <property type="project" value="UniProtKB-KW"/>
</dbReference>
<dbReference type="GO" id="GO:0005634">
    <property type="term" value="C:nucleus"/>
    <property type="evidence" value="ECO:0007669"/>
    <property type="project" value="UniProtKB-SubCell"/>
</dbReference>
<evidence type="ECO:0000256" key="1">
    <source>
        <dbReference type="ARBA" id="ARBA00004123"/>
    </source>
</evidence>
<dbReference type="InterPro" id="IPR036955">
    <property type="entry name" value="AP2/ERF_dom_sf"/>
</dbReference>
<dbReference type="FunFam" id="3.30.730.10:FF:000001">
    <property type="entry name" value="Ethylene-responsive transcription factor 2"/>
    <property type="match status" value="1"/>
</dbReference>
<keyword evidence="8" id="KW-1185">Reference proteome</keyword>
<evidence type="ECO:0000259" key="6">
    <source>
        <dbReference type="PROSITE" id="PS51032"/>
    </source>
</evidence>
<organism evidence="7 8">
    <name type="scientific">Paspalum notatum var. saurae</name>
    <dbReference type="NCBI Taxonomy" id="547442"/>
    <lineage>
        <taxon>Eukaryota</taxon>
        <taxon>Viridiplantae</taxon>
        <taxon>Streptophyta</taxon>
        <taxon>Embryophyta</taxon>
        <taxon>Tracheophyta</taxon>
        <taxon>Spermatophyta</taxon>
        <taxon>Magnoliopsida</taxon>
        <taxon>Liliopsida</taxon>
        <taxon>Poales</taxon>
        <taxon>Poaceae</taxon>
        <taxon>PACMAD clade</taxon>
        <taxon>Panicoideae</taxon>
        <taxon>Andropogonodae</taxon>
        <taxon>Paspaleae</taxon>
        <taxon>Paspalinae</taxon>
        <taxon>Paspalum</taxon>
    </lineage>
</organism>
<evidence type="ECO:0000256" key="5">
    <source>
        <dbReference type="ARBA" id="ARBA00023242"/>
    </source>
</evidence>
<evidence type="ECO:0000256" key="2">
    <source>
        <dbReference type="ARBA" id="ARBA00023015"/>
    </source>
</evidence>
<dbReference type="InterPro" id="IPR001471">
    <property type="entry name" value="AP2/ERF_dom"/>
</dbReference>
<keyword evidence="5" id="KW-0539">Nucleus</keyword>